<reference evidence="2 3" key="1">
    <citation type="submission" date="2022-01" db="EMBL/GenBank/DDBJ databases">
        <title>Nocardioides sp. nov., an actinomycete isolated from mining soil.</title>
        <authorList>
            <person name="Liu L."/>
        </authorList>
    </citation>
    <scope>NUCLEOTIDE SEQUENCE [LARGE SCALE GENOMIC DNA]</scope>
    <source>
        <strain evidence="2 3">KLBMP 9356</strain>
    </source>
</reference>
<feature type="transmembrane region" description="Helical" evidence="1">
    <location>
        <begin position="177"/>
        <end position="198"/>
    </location>
</feature>
<keyword evidence="1" id="KW-0812">Transmembrane</keyword>
<evidence type="ECO:0000256" key="1">
    <source>
        <dbReference type="SAM" id="Phobius"/>
    </source>
</evidence>
<comment type="caution">
    <text evidence="2">The sequence shown here is derived from an EMBL/GenBank/DDBJ whole genome shotgun (WGS) entry which is preliminary data.</text>
</comment>
<feature type="transmembrane region" description="Helical" evidence="1">
    <location>
        <begin position="59"/>
        <end position="84"/>
    </location>
</feature>
<evidence type="ECO:0000313" key="2">
    <source>
        <dbReference type="EMBL" id="MCF6376522.1"/>
    </source>
</evidence>
<name>A0ABS9H5K6_9ACTN</name>
<feature type="transmembrane region" description="Helical" evidence="1">
    <location>
        <begin position="204"/>
        <end position="226"/>
    </location>
</feature>
<feature type="transmembrane region" description="Helical" evidence="1">
    <location>
        <begin position="145"/>
        <end position="165"/>
    </location>
</feature>
<proteinExistence type="predicted"/>
<organism evidence="2 3">
    <name type="scientific">Nocardioides potassii</name>
    <dbReference type="NCBI Taxonomy" id="2911371"/>
    <lineage>
        <taxon>Bacteria</taxon>
        <taxon>Bacillati</taxon>
        <taxon>Actinomycetota</taxon>
        <taxon>Actinomycetes</taxon>
        <taxon>Propionibacteriales</taxon>
        <taxon>Nocardioidaceae</taxon>
        <taxon>Nocardioides</taxon>
    </lineage>
</organism>
<sequence length="298" mass="31450">MSDTPQIGQSRPGVIHDLGYRHYDGVRDGTPTIARTLFVTGLRHAYGLGRSGKSKVMPFLLLGMSVLPALIVVGVVVLTGGSALPISYADYTNQTQLLVSLFAAAQAPVLFSRDLRHRSIVLYLARPLAAPVFSMVRWLSLTVAVWLFMAVPTLLLYLGALLAGIDKSDQTTSWLKAVVLQVLLAMMIAGITGLISSVSLRRGFAVVGSVMALIVLTGVITAVQAISADQDAASAATAVGLFSPWSLYNGLANAWDAGVDTFAPVEGAWPLAYALVAVLLVGGCLLGLVARFRKVGSR</sequence>
<gene>
    <name evidence="2" type="ORF">L2K70_02800</name>
</gene>
<dbReference type="RefSeq" id="WP_236398668.1">
    <property type="nucleotide sequence ID" value="NZ_JAKJHZ010000003.1"/>
</dbReference>
<keyword evidence="1" id="KW-1133">Transmembrane helix</keyword>
<accession>A0ABS9H5K6</accession>
<dbReference type="EMBL" id="JAKJHZ010000003">
    <property type="protein sequence ID" value="MCF6376522.1"/>
    <property type="molecule type" value="Genomic_DNA"/>
</dbReference>
<keyword evidence="1" id="KW-0472">Membrane</keyword>
<evidence type="ECO:0000313" key="3">
    <source>
        <dbReference type="Proteomes" id="UP001201161"/>
    </source>
</evidence>
<dbReference type="Proteomes" id="UP001201161">
    <property type="component" value="Unassembled WGS sequence"/>
</dbReference>
<protein>
    <submittedName>
        <fullName evidence="2">ABC transporter permease</fullName>
    </submittedName>
</protein>
<feature type="transmembrane region" description="Helical" evidence="1">
    <location>
        <begin position="233"/>
        <end position="251"/>
    </location>
</feature>
<keyword evidence="3" id="KW-1185">Reference proteome</keyword>
<feature type="transmembrane region" description="Helical" evidence="1">
    <location>
        <begin position="271"/>
        <end position="290"/>
    </location>
</feature>